<organism evidence="4 5">
    <name type="scientific">Arachidicoccus ginsenosidivorans</name>
    <dbReference type="NCBI Taxonomy" id="496057"/>
    <lineage>
        <taxon>Bacteria</taxon>
        <taxon>Pseudomonadati</taxon>
        <taxon>Bacteroidota</taxon>
        <taxon>Chitinophagia</taxon>
        <taxon>Chitinophagales</taxon>
        <taxon>Chitinophagaceae</taxon>
        <taxon>Arachidicoccus</taxon>
    </lineage>
</organism>
<dbReference type="OrthoDB" id="9802627at2"/>
<dbReference type="SUPFAM" id="SSF56601">
    <property type="entry name" value="beta-lactamase/transpeptidase-like"/>
    <property type="match status" value="1"/>
</dbReference>
<keyword evidence="4" id="KW-0645">Protease</keyword>
<dbReference type="AlphaFoldDB" id="A0A5B8VLR6"/>
<keyword evidence="4" id="KW-0121">Carboxypeptidase</keyword>
<dbReference type="InterPro" id="IPR012338">
    <property type="entry name" value="Beta-lactam/transpept-like"/>
</dbReference>
<feature type="chain" id="PRO_5022937086" evidence="3">
    <location>
        <begin position="25"/>
        <end position="473"/>
    </location>
</feature>
<protein>
    <submittedName>
        <fullName evidence="4">D-alanyl-D-alanine carboxypeptidase/D-alanyl-D-alanine-endopeptidase</fullName>
        <ecNumber evidence="4">3.4.16.4</ecNumber>
    </submittedName>
</protein>
<dbReference type="KEGG" id="agi:FSB73_13470"/>
<keyword evidence="3" id="KW-0732">Signal</keyword>
<keyword evidence="2 4" id="KW-0378">Hydrolase</keyword>
<name>A0A5B8VLR6_9BACT</name>
<dbReference type="Gene3D" id="3.40.710.10">
    <property type="entry name" value="DD-peptidase/beta-lactamase superfamily"/>
    <property type="match status" value="2"/>
</dbReference>
<gene>
    <name evidence="4" type="primary">dacB</name>
    <name evidence="4" type="ORF">FSB73_13470</name>
</gene>
<feature type="signal peptide" evidence="3">
    <location>
        <begin position="1"/>
        <end position="24"/>
    </location>
</feature>
<keyword evidence="5" id="KW-1185">Reference proteome</keyword>
<sequence>MRLFYLTILSLLTSLSTLSNTAQGQTIHSKLASQTQRLLEDVQMKNASLSFYVVDAGSGDLVYEYSGHRGLSPASSQKIFTAIAAFEKLGKDFRFKTVLGYKGQVASGVLKGDLIIKGYGDPTLGSWRYPGYKPEDVKTKILASLKSAGIRAVDGNILIDETAYSFNPVPGGWPWNDIGNYYGAGDWGVNWKENQVNITYRGGHPGGAVSITKVDPEMPDVQLINKMVAGPAGSSDLSRIFTAPYSPVALIDGRVPAGTTRMATGSMPNPPLQLGVDIQRWLKENQIYITGSVKTGGNLVIKGGSVPEMDKVIDTYTSPVLSRIVHHFLRKSVNLYGEAFAKAIGYQDKKEGSTQVGVEEIRKFWQANGISKSELAMMDGSGLSPQNYVSAYAEVKALLYAQKQPWFADFYEALPTYNNTKMKSGTIHACKAYAGYQKSSSGKTYVFSIIINNYYGSQYSLLPKMYRILNVLK</sequence>
<evidence type="ECO:0000256" key="1">
    <source>
        <dbReference type="ARBA" id="ARBA00006096"/>
    </source>
</evidence>
<dbReference type="Pfam" id="PF02113">
    <property type="entry name" value="Peptidase_S13"/>
    <property type="match status" value="1"/>
</dbReference>
<evidence type="ECO:0000256" key="3">
    <source>
        <dbReference type="SAM" id="SignalP"/>
    </source>
</evidence>
<dbReference type="EC" id="3.4.16.4" evidence="4"/>
<comment type="similarity">
    <text evidence="1">Belongs to the peptidase S13 family.</text>
</comment>
<evidence type="ECO:0000313" key="5">
    <source>
        <dbReference type="Proteomes" id="UP000321291"/>
    </source>
</evidence>
<dbReference type="Proteomes" id="UP000321291">
    <property type="component" value="Chromosome"/>
</dbReference>
<accession>A0A5B8VLR6</accession>
<dbReference type="PANTHER" id="PTHR30023:SF0">
    <property type="entry name" value="PENICILLIN-SENSITIVE CARBOXYPEPTIDASE A"/>
    <property type="match status" value="1"/>
</dbReference>
<evidence type="ECO:0000313" key="4">
    <source>
        <dbReference type="EMBL" id="QEC72534.1"/>
    </source>
</evidence>
<reference evidence="4 5" key="1">
    <citation type="journal article" date="2017" name="Int. J. Syst. Evol. Microbiol.">
        <title>Arachidicoccus ginsenosidivorans sp. nov., with ginsenoside-converting activity isolated from ginseng cultivating soil.</title>
        <authorList>
            <person name="Siddiqi M.Z."/>
            <person name="Aslam Z."/>
            <person name="Im W.T."/>
        </authorList>
    </citation>
    <scope>NUCLEOTIDE SEQUENCE [LARGE SCALE GENOMIC DNA]</scope>
    <source>
        <strain evidence="4 5">Gsoil 809</strain>
    </source>
</reference>
<dbReference type="Gene3D" id="3.50.80.20">
    <property type="entry name" value="D-Ala-D-Ala carboxypeptidase C, peptidase S13"/>
    <property type="match status" value="1"/>
</dbReference>
<dbReference type="EMBL" id="CP042434">
    <property type="protein sequence ID" value="QEC72534.1"/>
    <property type="molecule type" value="Genomic_DNA"/>
</dbReference>
<dbReference type="GO" id="GO:0006508">
    <property type="term" value="P:proteolysis"/>
    <property type="evidence" value="ECO:0007669"/>
    <property type="project" value="InterPro"/>
</dbReference>
<dbReference type="RefSeq" id="WP_146783117.1">
    <property type="nucleotide sequence ID" value="NZ_CP042434.1"/>
</dbReference>
<dbReference type="GO" id="GO:0009002">
    <property type="term" value="F:serine-type D-Ala-D-Ala carboxypeptidase activity"/>
    <property type="evidence" value="ECO:0007669"/>
    <property type="project" value="UniProtKB-EC"/>
</dbReference>
<evidence type="ECO:0000256" key="2">
    <source>
        <dbReference type="ARBA" id="ARBA00022801"/>
    </source>
</evidence>
<dbReference type="PANTHER" id="PTHR30023">
    <property type="entry name" value="D-ALANYL-D-ALANINE CARBOXYPEPTIDASE"/>
    <property type="match status" value="1"/>
</dbReference>
<dbReference type="GO" id="GO:0000270">
    <property type="term" value="P:peptidoglycan metabolic process"/>
    <property type="evidence" value="ECO:0007669"/>
    <property type="project" value="TreeGrafter"/>
</dbReference>
<dbReference type="PRINTS" id="PR00922">
    <property type="entry name" value="DADACBPTASE3"/>
</dbReference>
<proteinExistence type="inferred from homology"/>
<dbReference type="NCBIfam" id="TIGR00666">
    <property type="entry name" value="PBP4"/>
    <property type="match status" value="1"/>
</dbReference>
<dbReference type="InterPro" id="IPR000667">
    <property type="entry name" value="Peptidase_S13"/>
</dbReference>